<evidence type="ECO:0000256" key="1">
    <source>
        <dbReference type="SAM" id="Phobius"/>
    </source>
</evidence>
<dbReference type="Proteomes" id="UP000001425">
    <property type="component" value="Chromosome"/>
</dbReference>
<protein>
    <submittedName>
        <fullName evidence="2">Sll0442 protein</fullName>
    </submittedName>
</protein>
<accession>P74687</accession>
<keyword evidence="1" id="KW-1133">Transmembrane helix</keyword>
<dbReference type="AlphaFoldDB" id="P74687"/>
<dbReference type="InParanoid" id="P74687"/>
<reference evidence="2 3" key="2">
    <citation type="journal article" date="1996" name="DNA Res.">
        <title>Sequence analysis of the genome of the unicellular cyanobacterium Synechocystis sp. strain PCC6803. II. Sequence determination of the entire genome and assignment of potential protein-coding regions.</title>
        <authorList>
            <person name="Kaneko T."/>
            <person name="Sato S."/>
            <person name="Kotani H."/>
            <person name="Tanaka A."/>
            <person name="Asamizu E."/>
            <person name="Nakamura Y."/>
            <person name="Miyajima N."/>
            <person name="Hirosawa M."/>
            <person name="Sugiura M."/>
            <person name="Sasamoto S."/>
            <person name="Kimura T."/>
            <person name="Hosouchi T."/>
            <person name="Matsuno A."/>
            <person name="Muraki A."/>
            <person name="Nakazaki N."/>
            <person name="Naruo K."/>
            <person name="Okumura S."/>
            <person name="Shimpo S."/>
            <person name="Takeuchi C."/>
            <person name="Wada T."/>
            <person name="Watanabe A."/>
            <person name="Yamada M."/>
            <person name="Yasuda M."/>
            <person name="Tabata S."/>
        </authorList>
    </citation>
    <scope>NUCLEOTIDE SEQUENCE [LARGE SCALE GENOMIC DNA]</scope>
    <source>
        <strain evidence="3">ATCC 27184 / PCC 6803 / Kazusa</strain>
    </source>
</reference>
<feature type="transmembrane region" description="Helical" evidence="1">
    <location>
        <begin position="7"/>
        <end position="27"/>
    </location>
</feature>
<organism evidence="2 3">
    <name type="scientific">Synechocystis sp. (strain ATCC 27184 / PCC 6803 / Kazusa)</name>
    <dbReference type="NCBI Taxonomy" id="1111708"/>
    <lineage>
        <taxon>Bacteria</taxon>
        <taxon>Bacillati</taxon>
        <taxon>Cyanobacteriota</taxon>
        <taxon>Cyanophyceae</taxon>
        <taxon>Synechococcales</taxon>
        <taxon>Merismopediaceae</taxon>
        <taxon>Synechocystis</taxon>
    </lineage>
</organism>
<keyword evidence="1" id="KW-0472">Membrane</keyword>
<dbReference type="EnsemblBacteria" id="BAA18805">
    <property type="protein sequence ID" value="BAA18805"/>
    <property type="gene ID" value="BAA18805"/>
</dbReference>
<proteinExistence type="predicted"/>
<dbReference type="KEGG" id="syn:sll0442"/>
<evidence type="ECO:0000313" key="3">
    <source>
        <dbReference type="Proteomes" id="UP000001425"/>
    </source>
</evidence>
<dbReference type="PIR" id="S76893">
    <property type="entry name" value="S76893"/>
</dbReference>
<evidence type="ECO:0000313" key="2">
    <source>
        <dbReference type="EMBL" id="BAA18805.1"/>
    </source>
</evidence>
<sequence length="111" mass="12228">MALIARLIGIVLIGTGIYFLGNNIIFTTNVYPYFWRGIAADGSILALIAGVMMLVFLPAREKSWGWIPIIIGVVLVFFSSRAILNPTSLWEFLLSFVSMAVGYKLASQGRL</sequence>
<dbReference type="PaxDb" id="1148-1653895"/>
<dbReference type="STRING" id="1148.gene:10500577"/>
<name>P74687_SYNY3</name>
<reference evidence="2 3" key="1">
    <citation type="journal article" date="1995" name="DNA Res.">
        <title>Sequence analysis of the genome of the unicellular cyanobacterium Synechocystis sp. strain PCC6803. I. Sequence features in the 1 Mb region from map positions 64% to 92% of the genome.</title>
        <authorList>
            <person name="Kaneko T."/>
            <person name="Tanaka A."/>
            <person name="Sato S."/>
            <person name="Kotani H."/>
            <person name="Sazuka T."/>
            <person name="Miyajima N."/>
            <person name="Sugiura M."/>
            <person name="Tabata S."/>
        </authorList>
    </citation>
    <scope>NUCLEOTIDE SEQUENCE [LARGE SCALE GENOMIC DNA]</scope>
    <source>
        <strain evidence="3">ATCC 27184 / PCC 6803 / Kazusa</strain>
    </source>
</reference>
<feature type="transmembrane region" description="Helical" evidence="1">
    <location>
        <begin position="64"/>
        <end position="83"/>
    </location>
</feature>
<dbReference type="EMBL" id="BA000022">
    <property type="protein sequence ID" value="BAA18805.1"/>
    <property type="molecule type" value="Genomic_DNA"/>
</dbReference>
<dbReference type="eggNOG" id="COG1716">
    <property type="taxonomic scope" value="Bacteria"/>
</dbReference>
<keyword evidence="1" id="KW-0812">Transmembrane</keyword>
<feature type="transmembrane region" description="Helical" evidence="1">
    <location>
        <begin position="33"/>
        <end position="57"/>
    </location>
</feature>
<keyword evidence="3" id="KW-1185">Reference proteome</keyword>
<gene>
    <name evidence="2" type="ordered locus">sll0442</name>
</gene>